<accession>A0AAE3DHB9</accession>
<organism evidence="2 3">
    <name type="scientific">Hominenteromicrobium mulieris</name>
    <dbReference type="NCBI Taxonomy" id="2885357"/>
    <lineage>
        <taxon>Bacteria</taxon>
        <taxon>Bacillati</taxon>
        <taxon>Bacillota</taxon>
        <taxon>Clostridia</taxon>
        <taxon>Eubacteriales</taxon>
        <taxon>Oscillospiraceae</taxon>
        <taxon>Hominenteromicrobium</taxon>
    </lineage>
</organism>
<dbReference type="AlphaFoldDB" id="A0AAE3DHB9"/>
<dbReference type="EMBL" id="JAJEQC010000008">
    <property type="protein sequence ID" value="MCC2137120.1"/>
    <property type="molecule type" value="Genomic_DNA"/>
</dbReference>
<evidence type="ECO:0000313" key="3">
    <source>
        <dbReference type="Proteomes" id="UP001199424"/>
    </source>
</evidence>
<dbReference type="SMART" id="SM00886">
    <property type="entry name" value="Dabb"/>
    <property type="match status" value="1"/>
</dbReference>
<dbReference type="Pfam" id="PF07876">
    <property type="entry name" value="Dabb"/>
    <property type="match status" value="1"/>
</dbReference>
<dbReference type="InterPro" id="IPR013097">
    <property type="entry name" value="Dabb"/>
</dbReference>
<protein>
    <submittedName>
        <fullName evidence="2">Dabb family protein</fullName>
    </submittedName>
</protein>
<evidence type="ECO:0000259" key="1">
    <source>
        <dbReference type="PROSITE" id="PS51502"/>
    </source>
</evidence>
<keyword evidence="3" id="KW-1185">Reference proteome</keyword>
<feature type="domain" description="Stress-response A/B barrel" evidence="1">
    <location>
        <begin position="2"/>
        <end position="94"/>
    </location>
</feature>
<dbReference type="PROSITE" id="PS51502">
    <property type="entry name" value="S_R_A_B_BARREL"/>
    <property type="match status" value="1"/>
</dbReference>
<reference evidence="2" key="1">
    <citation type="submission" date="2021-10" db="EMBL/GenBank/DDBJ databases">
        <title>Anaerobic single-cell dispensing facilitates the cultivation of human gut bacteria.</title>
        <authorList>
            <person name="Afrizal A."/>
        </authorList>
    </citation>
    <scope>NUCLEOTIDE SEQUENCE</scope>
    <source>
        <strain evidence="2">CLA-AA-H250</strain>
    </source>
</reference>
<dbReference type="Gene3D" id="3.30.70.100">
    <property type="match status" value="1"/>
</dbReference>
<evidence type="ECO:0000313" key="2">
    <source>
        <dbReference type="EMBL" id="MCC2137120.1"/>
    </source>
</evidence>
<sequence>MVKHVLMIKLKDNSKEQCEKLRDLFMTMKGRVPQALDVEAGADFLHSERSFDVCLTVTLESPEALEEYQKDPYHCNTVKTYVATVREKAVAVDYIV</sequence>
<dbReference type="Proteomes" id="UP001199424">
    <property type="component" value="Unassembled WGS sequence"/>
</dbReference>
<dbReference type="InterPro" id="IPR011008">
    <property type="entry name" value="Dimeric_a/b-barrel"/>
</dbReference>
<dbReference type="PANTHER" id="PTHR37832:SF1">
    <property type="entry name" value="STRESS-RESPONSE A_B BARREL DOMAIN-CONTAINING PROTEIN"/>
    <property type="match status" value="1"/>
</dbReference>
<dbReference type="PANTHER" id="PTHR37832">
    <property type="entry name" value="BLL2683 PROTEIN"/>
    <property type="match status" value="1"/>
</dbReference>
<comment type="caution">
    <text evidence="2">The sequence shown here is derived from an EMBL/GenBank/DDBJ whole genome shotgun (WGS) entry which is preliminary data.</text>
</comment>
<name>A0AAE3DHB9_9FIRM</name>
<dbReference type="RefSeq" id="WP_176820398.1">
    <property type="nucleotide sequence ID" value="NZ_JAJEQC010000008.1"/>
</dbReference>
<gene>
    <name evidence="2" type="ORF">LKD31_08830</name>
</gene>
<dbReference type="SUPFAM" id="SSF54909">
    <property type="entry name" value="Dimeric alpha+beta barrel"/>
    <property type="match status" value="1"/>
</dbReference>
<proteinExistence type="predicted"/>